<comment type="caution">
    <text evidence="1">The sequence shown here is derived from an EMBL/GenBank/DDBJ whole genome shotgun (WGS) entry which is preliminary data.</text>
</comment>
<gene>
    <name evidence="1" type="ORF">H6G59_03090</name>
</gene>
<dbReference type="Proteomes" id="UP000640531">
    <property type="component" value="Unassembled WGS sequence"/>
</dbReference>
<reference evidence="1 2" key="1">
    <citation type="journal article" date="2020" name="ISME J.">
        <title>Comparative genomics reveals insights into cyanobacterial evolution and habitat adaptation.</title>
        <authorList>
            <person name="Chen M.Y."/>
            <person name="Teng W.K."/>
            <person name="Zhao L."/>
            <person name="Hu C.X."/>
            <person name="Zhou Y.K."/>
            <person name="Han B.P."/>
            <person name="Song L.R."/>
            <person name="Shu W.S."/>
        </authorList>
    </citation>
    <scope>NUCLEOTIDE SEQUENCE [LARGE SCALE GENOMIC DNA]</scope>
    <source>
        <strain evidence="1 2">FACHB-196</strain>
    </source>
</reference>
<dbReference type="EMBL" id="JACJST010000002">
    <property type="protein sequence ID" value="MBD2566894.1"/>
    <property type="molecule type" value="Genomic_DNA"/>
</dbReference>
<accession>A0ABR8FAV8</accession>
<protein>
    <submittedName>
        <fullName evidence="1">Uncharacterized protein</fullName>
    </submittedName>
</protein>
<keyword evidence="2" id="KW-1185">Reference proteome</keyword>
<sequence length="81" mass="9172">MNAYKTYITIEDPKQVVLSDLPFQVGQRVEIIVLAEDNPQDTISNKLRNLFDKTQAIPGVEEITDEEIAAEIEAYRRGGCF</sequence>
<proteinExistence type="predicted"/>
<evidence type="ECO:0000313" key="2">
    <source>
        <dbReference type="Proteomes" id="UP000640531"/>
    </source>
</evidence>
<evidence type="ECO:0000313" key="1">
    <source>
        <dbReference type="EMBL" id="MBD2566894.1"/>
    </source>
</evidence>
<dbReference type="RefSeq" id="WP_190711705.1">
    <property type="nucleotide sequence ID" value="NZ_JACJST010000002.1"/>
</dbReference>
<name>A0ABR8FAV8_9NOST</name>
<organism evidence="1 2">
    <name type="scientific">Anabaena lutea FACHB-196</name>
    <dbReference type="NCBI Taxonomy" id="2692881"/>
    <lineage>
        <taxon>Bacteria</taxon>
        <taxon>Bacillati</taxon>
        <taxon>Cyanobacteriota</taxon>
        <taxon>Cyanophyceae</taxon>
        <taxon>Nostocales</taxon>
        <taxon>Nostocaceae</taxon>
        <taxon>Anabaena</taxon>
    </lineage>
</organism>